<feature type="region of interest" description="Disordered" evidence="3">
    <location>
        <begin position="1629"/>
        <end position="1687"/>
    </location>
</feature>
<comment type="caution">
    <text evidence="6">The sequence shown here is derived from an EMBL/GenBank/DDBJ whole genome shotgun (WGS) entry which is preliminary data.</text>
</comment>
<dbReference type="GO" id="GO:0005886">
    <property type="term" value="C:plasma membrane"/>
    <property type="evidence" value="ECO:0007669"/>
    <property type="project" value="TreeGrafter"/>
</dbReference>
<feature type="region of interest" description="Disordered" evidence="3">
    <location>
        <begin position="972"/>
        <end position="1028"/>
    </location>
</feature>
<evidence type="ECO:0000259" key="4">
    <source>
        <dbReference type="PROSITE" id="PS50009"/>
    </source>
</evidence>
<feature type="region of interest" description="Disordered" evidence="3">
    <location>
        <begin position="71"/>
        <end position="97"/>
    </location>
</feature>
<accession>A0A9P5VH76</accession>
<dbReference type="InterPro" id="IPR036964">
    <property type="entry name" value="RASGEF_cat_dom_sf"/>
</dbReference>
<dbReference type="Proteomes" id="UP000696485">
    <property type="component" value="Unassembled WGS sequence"/>
</dbReference>
<sequence length="1854" mass="205257">MHAPVVEDKDKQQQKQPLPPQETQGTLERPTDDRQLTSHGRHHNNHLHNHINTHGRININHSFSTALHPPENISTTIHSTANDNTVNNNDTPHHNNNKVDAHGDTDMTVAHTKLINTTSGQGHEGHILRNIPSTLSPPSSLPTLPSSTSSPLSTTPSTTITLQSTPTSSSSSQPNISQSQNVGTQNLHPTSHNYIHNAAINNINSIPPTAGVQPVQNGHFKMSNPTGNTRRPKAMPLSPPRTPSTAPSWVLPPISPLADLGDPRRSSGGAPSSGLDARTTLSNKVKKDNMDSNIGNANNSDNSPPVSLPDHTPNIFDLIQDNEDESFILWDTPSQPSRLLSNTSSQYQLSSISATTVQASSMPSSVSASTVASDSTVKRWSGGDSKGRDKSKDASEATGSTPTSPPENRVIMAATIEKLIERLTSDIDYTFLTDFFLVYRLFITPFSLLKLLMARFQWALANDSSQKHIVRIRTFVTLRHWILSFYEYDFVTSRGVLHKALNRYLKSLRKHPVVATSMLDQRIVRDLRRHLYAQRKLSWARPHQGFMYCQCDHVHSDTSATNNYSSSGEGETLGHICSPSKRNEENSDAASADESEGEGLSEGEEGSIGMTRISSDGDVPSQRTSANPKKTKAGAIPEIAHQSPHHSSVKHDLPSPAESASWFSKGKGRRTLAIQRSNSTNDYFGPAAFSLTNHEDQSRSGDSSQTSGDHSYSTRPNRRSRTHRSSSQLMSPLDPARRLPLPTPDSLRSVEPYLNPPPRSIAGSEKGSVWSQCLSSTVEQFSKVKRAFMSKSARRNSRFLDSGSSIVLAGAAATDTYRRKNSSKSTKSPRLWHRSRTTGGFEDLKLVANGDCADAVVYSSPAPSQTSSSAHLPETPQEECHHVATPSQEILTEQIRSHRFGRKSGLASDMSTVSMNPPVVKRRYGRSQTTDEKESRSSWLSLSSTPASMFTSIFTPGPDIKGAKNIRSRIAQGRSGSLDSSANTISTGQSPFLQTQPSLSFLNKSKRTKPSPLSHSTSSRKSMDEGIAVQNVLKPQRSLRSLRKKNTREVLAESRWTMSKDDSVSDTCDPQTEKSLRWMHQEISYQVPQSTVAQSPLEEGPILSREIVGSPQELEPHPVDVASARVEEQEKPNNDLPAQANHRTSIHAPVCSTPATTAKKMTRRVISHVHSHSHPLVITPLEIQTKDAFSSSDFAATLSKSTRPLLGKQLRSNSDPHLLTMAAFAATTGPTDRDILTLAVGNNTRRHLAPPSRPHPILTIRQFRTESWQHSRQHSPVHSRLFQDQDLEVDSFGVPIPRPVVLPPPFVSMVLMYRSEMIAQQLCLIERELLLRVQWYELVDAGWTKKKQQQRQQEQQQEQDSEPQEEEEEEEVTKEQEKEQENEGEQERQPMEEVDRATNLVSDEKPEEASHRASSESCPGGVEVVRVIPRTKRYSCEPRDRRSSRVHTPIPKEVDENSPNIKQLVDRFNMTCEWVTAEILRSTDDDLRVKVVEKFIRIAHTCYNHSNFSSLTQIMLGLQHHTISRLSRTWERVQPEESKVMQELTDFTAPFHNFKHIRNAMKAVADEWGGPGGAIMGDSQPLATGQYPSLATGFAVLTPPLESMSTGRRFGHRMSGSGSGSGVCFFSKRQDSSSHGQEETLVGWSYPPQLTSTATTGTTPTTTTTATTTASSSGLLDERAHTQQQQQGGSIPFLGIYLSDLVYNTELPSYVEPRAPPKDQETAQALSEAMASTMLQQLPTPQSSLGNLKTHKEEAEQRPSFASILSTDDPTTTVTTTEPLTEDTSTNKVMLVNMHKHRTTATIIKRILTFQTLAGRYPFQREPDVFDWLKAMERAEDPDDFDRMSALCEERIRP</sequence>
<feature type="compositionally biased region" description="Polar residues" evidence="3">
    <location>
        <begin position="559"/>
        <end position="569"/>
    </location>
</feature>
<dbReference type="GO" id="GO:0005085">
    <property type="term" value="F:guanyl-nucleotide exchange factor activity"/>
    <property type="evidence" value="ECO:0007669"/>
    <property type="project" value="UniProtKB-KW"/>
</dbReference>
<evidence type="ECO:0000256" key="3">
    <source>
        <dbReference type="SAM" id="MobiDB-lite"/>
    </source>
</evidence>
<feature type="region of interest" description="Disordered" evidence="3">
    <location>
        <begin position="1"/>
        <end position="49"/>
    </location>
</feature>
<evidence type="ECO:0000259" key="5">
    <source>
        <dbReference type="PROSITE" id="PS50212"/>
    </source>
</evidence>
<feature type="region of interest" description="Disordered" evidence="3">
    <location>
        <begin position="1350"/>
        <end position="1421"/>
    </location>
</feature>
<dbReference type="PANTHER" id="PTHR23113">
    <property type="entry name" value="GUANINE NUCLEOTIDE EXCHANGE FACTOR"/>
    <property type="match status" value="1"/>
</dbReference>
<feature type="compositionally biased region" description="Basic and acidic residues" evidence="3">
    <location>
        <begin position="385"/>
        <end position="395"/>
    </location>
</feature>
<organism evidence="6 7">
    <name type="scientific">Podila minutissima</name>
    <dbReference type="NCBI Taxonomy" id="64525"/>
    <lineage>
        <taxon>Eukaryota</taxon>
        <taxon>Fungi</taxon>
        <taxon>Fungi incertae sedis</taxon>
        <taxon>Mucoromycota</taxon>
        <taxon>Mortierellomycotina</taxon>
        <taxon>Mortierellomycetes</taxon>
        <taxon>Mortierellales</taxon>
        <taxon>Mortierellaceae</taxon>
        <taxon>Podila</taxon>
    </lineage>
</organism>
<feature type="compositionally biased region" description="Polar residues" evidence="3">
    <location>
        <begin position="974"/>
        <end position="1003"/>
    </location>
</feature>
<feature type="compositionally biased region" description="Polar residues" evidence="3">
    <location>
        <begin position="72"/>
        <end position="81"/>
    </location>
</feature>
<proteinExistence type="predicted"/>
<feature type="compositionally biased region" description="Low complexity" evidence="3">
    <location>
        <begin position="859"/>
        <end position="870"/>
    </location>
</feature>
<feature type="compositionally biased region" description="Low complexity" evidence="3">
    <location>
        <begin position="130"/>
        <end position="181"/>
    </location>
</feature>
<feature type="compositionally biased region" description="Basic and acidic residues" evidence="3">
    <location>
        <begin position="1629"/>
        <end position="1638"/>
    </location>
</feature>
<feature type="region of interest" description="Disordered" evidence="3">
    <location>
        <begin position="859"/>
        <end position="879"/>
    </location>
</feature>
<protein>
    <recommendedName>
        <fullName evidence="8">Ras GEF</fullName>
    </recommendedName>
</protein>
<feature type="compositionally biased region" description="Polar residues" evidence="3">
    <location>
        <begin position="700"/>
        <end position="715"/>
    </location>
</feature>
<feature type="compositionally biased region" description="Acidic residues" evidence="3">
    <location>
        <begin position="591"/>
        <end position="605"/>
    </location>
</feature>
<dbReference type="PANTHER" id="PTHR23113:SF363">
    <property type="entry name" value="PROTEIN SON OF SEVENLESS"/>
    <property type="match status" value="1"/>
</dbReference>
<feature type="compositionally biased region" description="Basic and acidic residues" evidence="3">
    <location>
        <begin position="1"/>
        <end position="13"/>
    </location>
</feature>
<feature type="compositionally biased region" description="Low complexity" evidence="3">
    <location>
        <begin position="1651"/>
        <end position="1673"/>
    </location>
</feature>
<dbReference type="InterPro" id="IPR023578">
    <property type="entry name" value="Ras_GEF_dom_sf"/>
</dbReference>
<keyword evidence="7" id="KW-1185">Reference proteome</keyword>
<reference evidence="6" key="1">
    <citation type="journal article" date="2020" name="Fungal Divers.">
        <title>Resolving the Mortierellaceae phylogeny through synthesis of multi-gene phylogenetics and phylogenomics.</title>
        <authorList>
            <person name="Vandepol N."/>
            <person name="Liber J."/>
            <person name="Desiro A."/>
            <person name="Na H."/>
            <person name="Kennedy M."/>
            <person name="Barry K."/>
            <person name="Grigoriev I.V."/>
            <person name="Miller A.N."/>
            <person name="O'Donnell K."/>
            <person name="Stajich J.E."/>
            <person name="Bonito G."/>
        </authorList>
    </citation>
    <scope>NUCLEOTIDE SEQUENCE</scope>
    <source>
        <strain evidence="6">NVP1</strain>
    </source>
</reference>
<dbReference type="SUPFAM" id="SSF48366">
    <property type="entry name" value="Ras GEF"/>
    <property type="match status" value="1"/>
</dbReference>
<name>A0A9P5VH76_9FUNG</name>
<evidence type="ECO:0000313" key="6">
    <source>
        <dbReference type="EMBL" id="KAF9323711.1"/>
    </source>
</evidence>
<feature type="compositionally biased region" description="Basic and acidic residues" evidence="3">
    <location>
        <begin position="1373"/>
        <end position="1414"/>
    </location>
</feature>
<feature type="region of interest" description="Disordered" evidence="3">
    <location>
        <begin position="377"/>
        <end position="408"/>
    </location>
</feature>
<dbReference type="PROSITE" id="PS50009">
    <property type="entry name" value="RASGEF_CAT"/>
    <property type="match status" value="1"/>
</dbReference>
<feature type="region of interest" description="Disordered" evidence="3">
    <location>
        <begin position="919"/>
        <end position="941"/>
    </location>
</feature>
<evidence type="ECO:0000256" key="2">
    <source>
        <dbReference type="PROSITE-ProRule" id="PRU00168"/>
    </source>
</evidence>
<dbReference type="InterPro" id="IPR001895">
    <property type="entry name" value="RASGEF_cat_dom"/>
</dbReference>
<feature type="compositionally biased region" description="Acidic residues" evidence="3">
    <location>
        <begin position="1357"/>
        <end position="1372"/>
    </location>
</feature>
<feature type="domain" description="N-terminal Ras-GEF" evidence="5">
    <location>
        <begin position="407"/>
        <end position="528"/>
    </location>
</feature>
<dbReference type="Gene3D" id="1.10.840.10">
    <property type="entry name" value="Ras guanine-nucleotide exchange factors catalytic domain"/>
    <property type="match status" value="1"/>
</dbReference>
<evidence type="ECO:0000313" key="7">
    <source>
        <dbReference type="Proteomes" id="UP000696485"/>
    </source>
</evidence>
<evidence type="ECO:0000256" key="1">
    <source>
        <dbReference type="ARBA" id="ARBA00022658"/>
    </source>
</evidence>
<dbReference type="PROSITE" id="PS50212">
    <property type="entry name" value="RASGEF_NTER"/>
    <property type="match status" value="1"/>
</dbReference>
<dbReference type="CDD" id="cd06224">
    <property type="entry name" value="REM"/>
    <property type="match status" value="1"/>
</dbReference>
<feature type="domain" description="Ras-GEF" evidence="4">
    <location>
        <begin position="1409"/>
        <end position="1780"/>
    </location>
</feature>
<dbReference type="Gene3D" id="1.20.870.10">
    <property type="entry name" value="Son of sevenless (SoS) protein Chain: S domain 1"/>
    <property type="match status" value="1"/>
</dbReference>
<feature type="compositionally biased region" description="Basic residues" evidence="3">
    <location>
        <begin position="39"/>
        <end position="49"/>
    </location>
</feature>
<dbReference type="SMART" id="SM00229">
    <property type="entry name" value="RasGEFN"/>
    <property type="match status" value="1"/>
</dbReference>
<dbReference type="GO" id="GO:0007265">
    <property type="term" value="P:Ras protein signal transduction"/>
    <property type="evidence" value="ECO:0007669"/>
    <property type="project" value="TreeGrafter"/>
</dbReference>
<dbReference type="Pfam" id="PF00618">
    <property type="entry name" value="RasGEF_N"/>
    <property type="match status" value="1"/>
</dbReference>
<keyword evidence="1 2" id="KW-0344">Guanine-nucleotide releasing factor</keyword>
<feature type="compositionally biased region" description="Polar residues" evidence="3">
    <location>
        <begin position="291"/>
        <end position="305"/>
    </location>
</feature>
<feature type="region of interest" description="Disordered" evidence="3">
    <location>
        <begin position="559"/>
        <end position="766"/>
    </location>
</feature>
<feature type="region of interest" description="Disordered" evidence="3">
    <location>
        <begin position="815"/>
        <end position="834"/>
    </location>
</feature>
<dbReference type="InterPro" id="IPR008937">
    <property type="entry name" value="Ras-like_GEF"/>
</dbReference>
<feature type="region of interest" description="Disordered" evidence="3">
    <location>
        <begin position="208"/>
        <end position="316"/>
    </location>
</feature>
<feature type="region of interest" description="Disordered" evidence="3">
    <location>
        <begin position="117"/>
        <end position="190"/>
    </location>
</feature>
<dbReference type="Pfam" id="PF00617">
    <property type="entry name" value="RasGEF"/>
    <property type="match status" value="1"/>
</dbReference>
<feature type="compositionally biased region" description="Polar residues" evidence="3">
    <location>
        <begin position="1011"/>
        <end position="1020"/>
    </location>
</feature>
<dbReference type="SMART" id="SM00147">
    <property type="entry name" value="RasGEF"/>
    <property type="match status" value="1"/>
</dbReference>
<dbReference type="EMBL" id="JAAAUY010001229">
    <property type="protein sequence ID" value="KAF9323711.1"/>
    <property type="molecule type" value="Genomic_DNA"/>
</dbReference>
<dbReference type="InterPro" id="IPR000651">
    <property type="entry name" value="Ras-like_Gua-exchang_fac_N"/>
</dbReference>
<gene>
    <name evidence="6" type="ORF">BG006_001213</name>
</gene>
<evidence type="ECO:0008006" key="8">
    <source>
        <dbReference type="Google" id="ProtNLM"/>
    </source>
</evidence>